<dbReference type="Proteomes" id="UP001497512">
    <property type="component" value="Chromosome 4"/>
</dbReference>
<accession>A0ABP0UMY4</accession>
<feature type="region of interest" description="Disordered" evidence="1">
    <location>
        <begin position="106"/>
        <end position="137"/>
    </location>
</feature>
<sequence>MNVKCPKKTYRWVNLGVLLNFLKQYRRTIVQHVTAKASNKLSSDQWWVIAYAIAPAIEEINKTFVMSQSRSLLIAFQESFIQTFIGILVAMFGIVHGAPTTLTMTPTGSRCSSSGALSGPSSSSTSRTKARSPSHATSAWTRQFKMYNEDAVPQQARVERLRALFDGLATTLANTIAVESNFSILKWEMDEFRTDLMHLSLEGIFQTK</sequence>
<protein>
    <recommendedName>
        <fullName evidence="5">HAT C-terminal dimerisation domain-containing protein</fullName>
    </recommendedName>
</protein>
<feature type="compositionally biased region" description="Low complexity" evidence="1">
    <location>
        <begin position="107"/>
        <end position="134"/>
    </location>
</feature>
<keyword evidence="2" id="KW-1133">Transmembrane helix</keyword>
<proteinExistence type="predicted"/>
<dbReference type="PANTHER" id="PTHR37067">
    <property type="entry name" value="PX DOMAIN-CONTAINING PROTEIN"/>
    <property type="match status" value="1"/>
</dbReference>
<reference evidence="3" key="1">
    <citation type="submission" date="2024-02" db="EMBL/GenBank/DDBJ databases">
        <authorList>
            <consortium name="ELIXIR-Norway"/>
            <consortium name="Elixir Norway"/>
        </authorList>
    </citation>
    <scope>NUCLEOTIDE SEQUENCE</scope>
</reference>
<name>A0ABP0UMY4_9BRYO</name>
<dbReference type="PANTHER" id="PTHR37067:SF3">
    <property type="entry name" value="PX DOMAIN-CONTAINING PROTEIN"/>
    <property type="match status" value="1"/>
</dbReference>
<evidence type="ECO:0008006" key="5">
    <source>
        <dbReference type="Google" id="ProtNLM"/>
    </source>
</evidence>
<gene>
    <name evidence="3" type="ORF">CSSPTR1EN2_LOCUS16397</name>
</gene>
<keyword evidence="4" id="KW-1185">Reference proteome</keyword>
<keyword evidence="2" id="KW-0472">Membrane</keyword>
<evidence type="ECO:0000256" key="2">
    <source>
        <dbReference type="SAM" id="Phobius"/>
    </source>
</evidence>
<feature type="transmembrane region" description="Helical" evidence="2">
    <location>
        <begin position="72"/>
        <end position="95"/>
    </location>
</feature>
<evidence type="ECO:0000313" key="4">
    <source>
        <dbReference type="Proteomes" id="UP001497512"/>
    </source>
</evidence>
<keyword evidence="2" id="KW-0812">Transmembrane</keyword>
<evidence type="ECO:0000313" key="3">
    <source>
        <dbReference type="EMBL" id="CAK9222778.1"/>
    </source>
</evidence>
<evidence type="ECO:0000256" key="1">
    <source>
        <dbReference type="SAM" id="MobiDB-lite"/>
    </source>
</evidence>
<dbReference type="EMBL" id="OZ019896">
    <property type="protein sequence ID" value="CAK9222778.1"/>
    <property type="molecule type" value="Genomic_DNA"/>
</dbReference>
<organism evidence="3 4">
    <name type="scientific">Sphagnum troendelagicum</name>
    <dbReference type="NCBI Taxonomy" id="128251"/>
    <lineage>
        <taxon>Eukaryota</taxon>
        <taxon>Viridiplantae</taxon>
        <taxon>Streptophyta</taxon>
        <taxon>Embryophyta</taxon>
        <taxon>Bryophyta</taxon>
        <taxon>Sphagnophytina</taxon>
        <taxon>Sphagnopsida</taxon>
        <taxon>Sphagnales</taxon>
        <taxon>Sphagnaceae</taxon>
        <taxon>Sphagnum</taxon>
    </lineage>
</organism>